<evidence type="ECO:0000256" key="1">
    <source>
        <dbReference type="SAM" id="Coils"/>
    </source>
</evidence>
<dbReference type="Gene3D" id="3.40.50.150">
    <property type="entry name" value="Vaccinia Virus protein VP39"/>
    <property type="match status" value="1"/>
</dbReference>
<evidence type="ECO:0000313" key="3">
    <source>
        <dbReference type="Proteomes" id="UP001411173"/>
    </source>
</evidence>
<protein>
    <recommendedName>
        <fullName evidence="4">Class I SAM-dependent methyltransferase</fullName>
    </recommendedName>
</protein>
<comment type="caution">
    <text evidence="2">The sequence shown here is derived from an EMBL/GenBank/DDBJ whole genome shotgun (WGS) entry which is preliminary data.</text>
</comment>
<proteinExistence type="predicted"/>
<dbReference type="EMBL" id="JBCIVJ010000011">
    <property type="protein sequence ID" value="MEN0580330.1"/>
    <property type="molecule type" value="Genomic_DNA"/>
</dbReference>
<feature type="coiled-coil region" evidence="1">
    <location>
        <begin position="228"/>
        <end position="285"/>
    </location>
</feature>
<gene>
    <name evidence="2" type="ORF">AAIG39_15145</name>
</gene>
<keyword evidence="3" id="KW-1185">Reference proteome</keyword>
<organism evidence="2 3">
    <name type="scientific">Phytobacter palmae</name>
    <dbReference type="NCBI Taxonomy" id="1855371"/>
    <lineage>
        <taxon>Bacteria</taxon>
        <taxon>Pseudomonadati</taxon>
        <taxon>Pseudomonadota</taxon>
        <taxon>Gammaproteobacteria</taxon>
        <taxon>Enterobacterales</taxon>
        <taxon>Enterobacteriaceae</taxon>
        <taxon>Phytobacter</taxon>
    </lineage>
</organism>
<dbReference type="RefSeq" id="WP_343194192.1">
    <property type="nucleotide sequence ID" value="NZ_JBCIVJ010000011.1"/>
</dbReference>
<dbReference type="SUPFAM" id="SSF53335">
    <property type="entry name" value="S-adenosyl-L-methionine-dependent methyltransferases"/>
    <property type="match status" value="1"/>
</dbReference>
<dbReference type="Proteomes" id="UP001411173">
    <property type="component" value="Unassembled WGS sequence"/>
</dbReference>
<reference evidence="2 3" key="1">
    <citation type="submission" date="2024-02" db="EMBL/GenBank/DDBJ databases">
        <title>Whole genome of MDR Enterobacteriaceae from southern Thailand.</title>
        <authorList>
            <person name="Surachat K."/>
        </authorList>
    </citation>
    <scope>NUCLEOTIDE SEQUENCE [LARGE SCALE GENOMIC DNA]</scope>
    <source>
        <strain evidence="2 3">PSU_29</strain>
    </source>
</reference>
<evidence type="ECO:0000313" key="2">
    <source>
        <dbReference type="EMBL" id="MEN0580330.1"/>
    </source>
</evidence>
<dbReference type="InterPro" id="IPR029063">
    <property type="entry name" value="SAM-dependent_MTases_sf"/>
</dbReference>
<accession>A0ABU9V7A1</accession>
<evidence type="ECO:0008006" key="4">
    <source>
        <dbReference type="Google" id="ProtNLM"/>
    </source>
</evidence>
<sequence>MKSLNLENQFPASTWLDVLNTEYPVTGAIVIGAGTGQGPWVEWLAQREIRPIWLWEGEEKQFQHLQKNVSLNNGWHLHKGIVVSDDEVSSHFYQASNPWESGLLEPTQLKSVWPNLYSTYTEPVNDGVTLKDLFQASSSAVNWLVIDCLPAALLLKNAKNEIDQLDMAVVRVLLQDEPVSASVAQVDLIMQGAGMRRLQLLPERHPSLAYAIYVRDHAGKRSAQDHEIKQLNLQLLHTKNEMKSLTEEYALKLASIKSQIQQQEIQQLKEECAKQTLTLSKIETLNETARNKQQSSIEQIIASLEKLNHQNDINDLISKIISEQEKQYQLVEKVQAAIGEQSRQQEQRHKEWPNVLKRELINRLGNTVRQIESFITIQSYLTTGEGIAGFHGWPISADIGLFLLEKIKEQQYDAIIEFGSGTSTLLMAKALKALNINNSNDSKRIITFEHHEDYFLRTQRQLSIHNVDNLVELCLTPIKEWSDTTGDYFYYDCAANIKQLAQVLHGEKKKILVLVDGPPGDTCAHARYPVATFLIDLTKQHEIHWVLDDAYRPEEMESAKLWIDLWNQNGISFVDEFIKNEKGMFYLITNS</sequence>
<name>A0ABU9V7A1_9ENTR</name>
<keyword evidence="1" id="KW-0175">Coiled coil</keyword>